<dbReference type="InterPro" id="IPR043129">
    <property type="entry name" value="ATPase_NBD"/>
</dbReference>
<dbReference type="Pfam" id="PF03702">
    <property type="entry name" value="AnmK"/>
    <property type="match status" value="1"/>
</dbReference>
<dbReference type="AlphaFoldDB" id="A0A2P8DMQ7"/>
<gene>
    <name evidence="1" type="primary">anmK</name>
    <name evidence="3" type="ORF">CLV63_105174</name>
</gene>
<keyword evidence="4" id="KW-1185">Reference proteome</keyword>
<dbReference type="GO" id="GO:0097175">
    <property type="term" value="P:1,6-anhydro-N-acetyl-beta-muramic acid catabolic process"/>
    <property type="evidence" value="ECO:0007669"/>
    <property type="project" value="UniProtKB-UniRule"/>
</dbReference>
<dbReference type="NCBIfam" id="NF007146">
    <property type="entry name" value="PRK09585.2-6"/>
    <property type="match status" value="1"/>
</dbReference>
<accession>A0A2P8DMQ7</accession>
<keyword evidence="1" id="KW-0067">ATP-binding</keyword>
<keyword evidence="1" id="KW-0119">Carbohydrate metabolism</keyword>
<evidence type="ECO:0000256" key="1">
    <source>
        <dbReference type="HAMAP-Rule" id="MF_01270"/>
    </source>
</evidence>
<dbReference type="UniPathway" id="UPA00343"/>
<keyword evidence="1 3" id="KW-0418">Kinase</keyword>
<dbReference type="OrthoDB" id="9763949at2"/>
<comment type="similarity">
    <text evidence="1">Belongs to the anhydro-N-acetylmuramic acid kinase family.</text>
</comment>
<feature type="binding site" evidence="1">
    <location>
        <begin position="9"/>
        <end position="16"/>
    </location>
    <ligand>
        <name>ATP</name>
        <dbReference type="ChEBI" id="CHEBI:30616"/>
    </ligand>
</feature>
<proteinExistence type="inferred from homology"/>
<evidence type="ECO:0000313" key="4">
    <source>
        <dbReference type="Proteomes" id="UP000240542"/>
    </source>
</evidence>
<comment type="function">
    <text evidence="1">Catalyzes the specific phosphorylation of 1,6-anhydro-N-acetylmuramic acid (anhMurNAc) with the simultaneous cleavage of the 1,6-anhydro ring, generating MurNAc-6-P. Is required for the utilization of anhMurNAc either imported from the medium or derived from its own cell wall murein, and thus plays a role in cell wall recycling.</text>
</comment>
<comment type="caution">
    <text evidence="3">The sequence shown here is derived from an EMBL/GenBank/DDBJ whole genome shotgun (WGS) entry which is preliminary data.</text>
</comment>
<reference evidence="3 4" key="1">
    <citation type="submission" date="2018-03" db="EMBL/GenBank/DDBJ databases">
        <title>Genomic Encyclopedia of Archaeal and Bacterial Type Strains, Phase II (KMG-II): from individual species to whole genera.</title>
        <authorList>
            <person name="Goeker M."/>
        </authorList>
    </citation>
    <scope>NUCLEOTIDE SEQUENCE [LARGE SCALE GENOMIC DNA]</scope>
    <source>
        <strain evidence="3 4">DSM 45312</strain>
    </source>
</reference>
<dbReference type="GO" id="GO:0009254">
    <property type="term" value="P:peptidoglycan turnover"/>
    <property type="evidence" value="ECO:0007669"/>
    <property type="project" value="UniProtKB-UniRule"/>
</dbReference>
<protein>
    <recommendedName>
        <fullName evidence="1">Anhydro-N-acetylmuramic acid kinase</fullName>
        <ecNumber evidence="1">2.7.1.170</ecNumber>
    </recommendedName>
    <alternativeName>
        <fullName evidence="1">AnhMurNAc kinase</fullName>
    </alternativeName>
</protein>
<dbReference type="HAMAP" id="MF_01270">
    <property type="entry name" value="AnhMurNAc_kinase"/>
    <property type="match status" value="1"/>
</dbReference>
<dbReference type="UniPathway" id="UPA00544"/>
<dbReference type="PANTHER" id="PTHR30605">
    <property type="entry name" value="ANHYDRO-N-ACETYLMURAMIC ACID KINASE"/>
    <property type="match status" value="1"/>
</dbReference>
<dbReference type="Proteomes" id="UP000240542">
    <property type="component" value="Unassembled WGS sequence"/>
</dbReference>
<dbReference type="RefSeq" id="WP_106582578.1">
    <property type="nucleotide sequence ID" value="NZ_PYGA01000005.1"/>
</dbReference>
<dbReference type="GO" id="GO:0016301">
    <property type="term" value="F:kinase activity"/>
    <property type="evidence" value="ECO:0007669"/>
    <property type="project" value="UniProtKB-KW"/>
</dbReference>
<dbReference type="GO" id="GO:0005524">
    <property type="term" value="F:ATP binding"/>
    <property type="evidence" value="ECO:0007669"/>
    <property type="project" value="UniProtKB-UniRule"/>
</dbReference>
<keyword evidence="1" id="KW-0547">Nucleotide-binding</keyword>
<dbReference type="Gene3D" id="3.30.420.40">
    <property type="match status" value="2"/>
</dbReference>
<dbReference type="GO" id="GO:0006040">
    <property type="term" value="P:amino sugar metabolic process"/>
    <property type="evidence" value="ECO:0007669"/>
    <property type="project" value="InterPro"/>
</dbReference>
<organism evidence="3 4">
    <name type="scientific">Murinocardiopsis flavida</name>
    <dbReference type="NCBI Taxonomy" id="645275"/>
    <lineage>
        <taxon>Bacteria</taxon>
        <taxon>Bacillati</taxon>
        <taxon>Actinomycetota</taxon>
        <taxon>Actinomycetes</taxon>
        <taxon>Streptosporangiales</taxon>
        <taxon>Nocardiopsidaceae</taxon>
        <taxon>Murinocardiopsis</taxon>
    </lineage>
</organism>
<comment type="pathway">
    <text evidence="1">Cell wall biogenesis; peptidoglycan recycling.</text>
</comment>
<dbReference type="GO" id="GO:0016773">
    <property type="term" value="F:phosphotransferase activity, alcohol group as acceptor"/>
    <property type="evidence" value="ECO:0007669"/>
    <property type="project" value="UniProtKB-UniRule"/>
</dbReference>
<keyword evidence="1" id="KW-0808">Transferase</keyword>
<dbReference type="EC" id="2.7.1.170" evidence="1"/>
<dbReference type="SUPFAM" id="SSF53067">
    <property type="entry name" value="Actin-like ATPase domain"/>
    <property type="match status" value="1"/>
</dbReference>
<sequence>MIVVGLSSGTSADGIDAGVLDLELSGEPPDVRVAMTPIGYRELPYPPGLREEVLAALPPARVDIGAVCRLDTLLGQAFADAARSAIGELCPGGAAGLVVSHGQTLYHWVEDGAVRGTLQLGQPAWIAAATGAPVVSDLRAGDIAAGGQGAPLVGAFDALLLSGRSAPAAALNIGGIANLTVVAPGRAPIAFDTGPGNALLDTAVGRLTGGREHLDRDGARAARGRVHPGLLERLRADPYYARPAPKSTGRELFHAAYLDAAVAGSDVSGDDLCATLTALTATTIADACRANGVTEVIASGGGLRNPALAAALRAALAPAPLRASADLGIDPDAKEAWMFALLGFLTWHGIAASVPSCTGAAHPALLGRITPAGPAGAHGPAGGYGGTDAASLTLDLRRGDPPPPGP</sequence>
<feature type="region of interest" description="Disordered" evidence="2">
    <location>
        <begin position="377"/>
        <end position="406"/>
    </location>
</feature>
<dbReference type="InterPro" id="IPR005338">
    <property type="entry name" value="Anhydro_N_Ac-Mur_kinase"/>
</dbReference>
<dbReference type="PANTHER" id="PTHR30605:SF0">
    <property type="entry name" value="ANHYDRO-N-ACETYLMURAMIC ACID KINASE"/>
    <property type="match status" value="1"/>
</dbReference>
<name>A0A2P8DMQ7_9ACTN</name>
<comment type="catalytic activity">
    <reaction evidence="1">
        <text>1,6-anhydro-N-acetyl-beta-muramate + ATP + H2O = N-acetyl-D-muramate 6-phosphate + ADP + H(+)</text>
        <dbReference type="Rhea" id="RHEA:24952"/>
        <dbReference type="ChEBI" id="CHEBI:15377"/>
        <dbReference type="ChEBI" id="CHEBI:15378"/>
        <dbReference type="ChEBI" id="CHEBI:30616"/>
        <dbReference type="ChEBI" id="CHEBI:58690"/>
        <dbReference type="ChEBI" id="CHEBI:58722"/>
        <dbReference type="ChEBI" id="CHEBI:456216"/>
        <dbReference type="EC" id="2.7.1.170"/>
    </reaction>
</comment>
<evidence type="ECO:0000256" key="2">
    <source>
        <dbReference type="SAM" id="MobiDB-lite"/>
    </source>
</evidence>
<evidence type="ECO:0000313" key="3">
    <source>
        <dbReference type="EMBL" id="PSK98500.1"/>
    </source>
</evidence>
<dbReference type="EMBL" id="PYGA01000005">
    <property type="protein sequence ID" value="PSK98500.1"/>
    <property type="molecule type" value="Genomic_DNA"/>
</dbReference>
<comment type="pathway">
    <text evidence="1">Amino-sugar metabolism; 1,6-anhydro-N-acetylmuramate degradation.</text>
</comment>